<comment type="caution">
    <text evidence="2">The sequence shown here is derived from an EMBL/GenBank/DDBJ whole genome shotgun (WGS) entry which is preliminary data.</text>
</comment>
<dbReference type="InterPro" id="IPR036390">
    <property type="entry name" value="WH_DNA-bd_sf"/>
</dbReference>
<reference evidence="2" key="2">
    <citation type="journal article" date="2021" name="Sci. Rep.">
        <title>The distribution of antibiotic resistance genes in chicken gut microbiota commensals.</title>
        <authorList>
            <person name="Juricova H."/>
            <person name="Matiasovicova J."/>
            <person name="Kubasova T."/>
            <person name="Cejkova D."/>
            <person name="Rychlik I."/>
        </authorList>
    </citation>
    <scope>NUCLEOTIDE SEQUENCE</scope>
    <source>
        <strain evidence="2">An836</strain>
    </source>
</reference>
<dbReference type="Gene3D" id="1.10.10.10">
    <property type="entry name" value="Winged helix-like DNA-binding domain superfamily/Winged helix DNA-binding domain"/>
    <property type="match status" value="1"/>
</dbReference>
<dbReference type="Pfam" id="PF13601">
    <property type="entry name" value="HTH_34"/>
    <property type="match status" value="1"/>
</dbReference>
<gene>
    <name evidence="2" type="ORF">H7U32_01790</name>
</gene>
<dbReference type="SUPFAM" id="SSF46785">
    <property type="entry name" value="Winged helix' DNA-binding domain"/>
    <property type="match status" value="1"/>
</dbReference>
<dbReference type="EMBL" id="JACLYU010000002">
    <property type="protein sequence ID" value="MBM6699079.1"/>
    <property type="molecule type" value="Genomic_DNA"/>
</dbReference>
<reference evidence="2" key="1">
    <citation type="submission" date="2020-08" db="EMBL/GenBank/DDBJ databases">
        <authorList>
            <person name="Cejkova D."/>
            <person name="Kubasova T."/>
            <person name="Jahodarova E."/>
            <person name="Rychlik I."/>
        </authorList>
    </citation>
    <scope>NUCLEOTIDE SEQUENCE</scope>
    <source>
        <strain evidence="2">An836</strain>
    </source>
</reference>
<evidence type="ECO:0000259" key="1">
    <source>
        <dbReference type="Pfam" id="PF13601"/>
    </source>
</evidence>
<feature type="domain" description="Winged helix DNA-binding" evidence="1">
    <location>
        <begin position="18"/>
        <end position="96"/>
    </location>
</feature>
<evidence type="ECO:0000313" key="2">
    <source>
        <dbReference type="EMBL" id="MBM6699079.1"/>
    </source>
</evidence>
<dbReference type="PANTHER" id="PTHR37318">
    <property type="entry name" value="BSL7504 PROTEIN"/>
    <property type="match status" value="1"/>
</dbReference>
<keyword evidence="3" id="KW-1185">Reference proteome</keyword>
<dbReference type="Proteomes" id="UP000718821">
    <property type="component" value="Unassembled WGS sequence"/>
</dbReference>
<dbReference type="InterPro" id="IPR036388">
    <property type="entry name" value="WH-like_DNA-bd_sf"/>
</dbReference>
<dbReference type="RefSeq" id="WP_204467519.1">
    <property type="nucleotide sequence ID" value="NZ_JACLYU010000002.1"/>
</dbReference>
<dbReference type="InterPro" id="IPR027395">
    <property type="entry name" value="WH_DNA-bd_dom"/>
</dbReference>
<evidence type="ECO:0000313" key="3">
    <source>
        <dbReference type="Proteomes" id="UP000718821"/>
    </source>
</evidence>
<protein>
    <submittedName>
        <fullName evidence="2">Transcriptional regulator</fullName>
    </submittedName>
</protein>
<accession>A0A939B943</accession>
<dbReference type="PANTHER" id="PTHR37318:SF1">
    <property type="entry name" value="BSL7504 PROTEIN"/>
    <property type="match status" value="1"/>
</dbReference>
<sequence>MSLADDLKQWDKVIQSPLRFTIMAMLDGVDALGFSDIRAASETSAPTLSKQLTVLENAGYVQVSKVTRGRRVLTEMSATPEGRQAYRRQLELLRRIASR</sequence>
<organism evidence="2 3">
    <name type="scientific">Bifidobacterium pullorum subsp. saeculare</name>
    <dbReference type="NCBI Taxonomy" id="78257"/>
    <lineage>
        <taxon>Bacteria</taxon>
        <taxon>Bacillati</taxon>
        <taxon>Actinomycetota</taxon>
        <taxon>Actinomycetes</taxon>
        <taxon>Bifidobacteriales</taxon>
        <taxon>Bifidobacteriaceae</taxon>
        <taxon>Bifidobacterium</taxon>
    </lineage>
</organism>
<dbReference type="AlphaFoldDB" id="A0A939B943"/>
<proteinExistence type="predicted"/>
<name>A0A939B943_9BIFI</name>